<protein>
    <submittedName>
        <fullName evidence="1">Uncharacterized protein</fullName>
    </submittedName>
</protein>
<comment type="caution">
    <text evidence="1">The sequence shown here is derived from an EMBL/GenBank/DDBJ whole genome shotgun (WGS) entry which is preliminary data.</text>
</comment>
<organism evidence="1 2">
    <name type="scientific">Dallia pectoralis</name>
    <name type="common">Alaska blackfish</name>
    <dbReference type="NCBI Taxonomy" id="75939"/>
    <lineage>
        <taxon>Eukaryota</taxon>
        <taxon>Metazoa</taxon>
        <taxon>Chordata</taxon>
        <taxon>Craniata</taxon>
        <taxon>Vertebrata</taxon>
        <taxon>Euteleostomi</taxon>
        <taxon>Actinopterygii</taxon>
        <taxon>Neopterygii</taxon>
        <taxon>Teleostei</taxon>
        <taxon>Protacanthopterygii</taxon>
        <taxon>Esociformes</taxon>
        <taxon>Umbridae</taxon>
        <taxon>Dallia</taxon>
    </lineage>
</organism>
<reference evidence="1" key="1">
    <citation type="submission" date="2021-05" db="EMBL/GenBank/DDBJ databases">
        <authorList>
            <person name="Pan Q."/>
            <person name="Jouanno E."/>
            <person name="Zahm M."/>
            <person name="Klopp C."/>
            <person name="Cabau C."/>
            <person name="Louis A."/>
            <person name="Berthelot C."/>
            <person name="Parey E."/>
            <person name="Roest Crollius H."/>
            <person name="Montfort J."/>
            <person name="Robinson-Rechavi M."/>
            <person name="Bouchez O."/>
            <person name="Lampietro C."/>
            <person name="Lopez Roques C."/>
            <person name="Donnadieu C."/>
            <person name="Postlethwait J."/>
            <person name="Bobe J."/>
            <person name="Dillon D."/>
            <person name="Chandos A."/>
            <person name="von Hippel F."/>
            <person name="Guiguen Y."/>
        </authorList>
    </citation>
    <scope>NUCLEOTIDE SEQUENCE</scope>
    <source>
        <strain evidence="1">YG-Jan2019</strain>
    </source>
</reference>
<dbReference type="Proteomes" id="UP001157502">
    <property type="component" value="Chromosome 21"/>
</dbReference>
<evidence type="ECO:0000313" key="2">
    <source>
        <dbReference type="Proteomes" id="UP001157502"/>
    </source>
</evidence>
<sequence>MSFQELTTTFPLLSSQKHSDILQSERLKLDRDQKENVCAFGKAGPDAPQTSRRMPPVSEMETPGSDEGLSRAECLCPVCLEIFMEPVTLPCHHSFCKPCFLETVDKANMCCPLCRKRVSTWARLNSRKKTLVNEELWLQVQATFPVQCQRRLSGQEEEEENILVPRPKVSLPGEVRREYEDQISKHAEENRALEEAERKASEEYIQHLLAEEEERQAEARRRDEERQLENDEKLAKLLSQELNPSPISESRKNQLPNDTPAKKKMNTNVGDIERFLSPIPQRHSNVSDKENILHMETNRRSSEDPTECPMPNFCGRPEKCSTLGKATTSLEGMMPHLSDATGISMAQELSHVTPAKRKSCVVESNEGDAVSKRSCPSLSSFDHPPCELAELVGDATLLQELAQREAELFSRCHQEEKDRQMALQLQKELNREEALRAVDRRKGSTDQYQLRQKPGSSLEQNRSSKTRRSKSCSFTHNEHRVPVKKRSSEPSSTVTRRESSSTSAASAAVSSNLPRKVSKQATLTEMFHGLGN</sequence>
<name>A0ACC2FV81_DALPE</name>
<evidence type="ECO:0000313" key="1">
    <source>
        <dbReference type="EMBL" id="KAJ7995226.1"/>
    </source>
</evidence>
<proteinExistence type="predicted"/>
<gene>
    <name evidence="1" type="ORF">DPEC_G00242340</name>
</gene>
<dbReference type="EMBL" id="CM055748">
    <property type="protein sequence ID" value="KAJ7995226.1"/>
    <property type="molecule type" value="Genomic_DNA"/>
</dbReference>
<keyword evidence="2" id="KW-1185">Reference proteome</keyword>
<accession>A0ACC2FV81</accession>